<dbReference type="InterPro" id="IPR036152">
    <property type="entry name" value="Asp/glu_Ase-like_sf"/>
</dbReference>
<dbReference type="InterPro" id="IPR027475">
    <property type="entry name" value="Asparaginase/glutaminase_AS2"/>
</dbReference>
<feature type="domain" description="Asparaginase/glutaminase C-terminal" evidence="9">
    <location>
        <begin position="220"/>
        <end position="334"/>
    </location>
</feature>
<comment type="similarity">
    <text evidence="1">Belongs to the asparaginase 1 family.</text>
</comment>
<dbReference type="GO" id="GO:0009066">
    <property type="term" value="P:aspartate family amino acid metabolic process"/>
    <property type="evidence" value="ECO:0007669"/>
    <property type="project" value="UniProtKB-ARBA"/>
</dbReference>
<dbReference type="InterPro" id="IPR027474">
    <property type="entry name" value="L-asparaginase_N"/>
</dbReference>
<dbReference type="FunFam" id="3.40.50.40:FF:000001">
    <property type="entry name" value="L-asparaginase 1"/>
    <property type="match status" value="1"/>
</dbReference>
<reference evidence="10" key="2">
    <citation type="journal article" date="2021" name="PeerJ">
        <title>Extensive microbial diversity within the chicken gut microbiome revealed by metagenomics and culture.</title>
        <authorList>
            <person name="Gilroy R."/>
            <person name="Ravi A."/>
            <person name="Getino M."/>
            <person name="Pursley I."/>
            <person name="Horton D.L."/>
            <person name="Alikhan N.F."/>
            <person name="Baker D."/>
            <person name="Gharbi K."/>
            <person name="Hall N."/>
            <person name="Watson M."/>
            <person name="Adriaenssens E.M."/>
            <person name="Foster-Nyarko E."/>
            <person name="Jarju S."/>
            <person name="Secka A."/>
            <person name="Antonio M."/>
            <person name="Oren A."/>
            <person name="Chaudhuri R.R."/>
            <person name="La Ragione R."/>
            <person name="Hildebrand F."/>
            <person name="Pallen M.J."/>
        </authorList>
    </citation>
    <scope>NUCLEOTIDE SEQUENCE</scope>
    <source>
        <strain evidence="10">10037</strain>
    </source>
</reference>
<feature type="active site" description="O-isoaspartyl threonine intermediate" evidence="4">
    <location>
        <position position="14"/>
    </location>
</feature>
<dbReference type="SMART" id="SM00870">
    <property type="entry name" value="Asparaginase"/>
    <property type="match status" value="1"/>
</dbReference>
<dbReference type="SFLD" id="SFLDS00057">
    <property type="entry name" value="Glutaminase/Asparaginase"/>
    <property type="match status" value="1"/>
</dbReference>
<feature type="active site" evidence="7">
    <location>
        <position position="90"/>
    </location>
</feature>
<sequence length="344" mass="38004">MTDTAILLIYTGGTIGMKQDPVDMALKPFNFGQIVDEVPELKKFGCRIDSVTFDPLIDSSDADAGFWSELAALIEENYYDYDGFVILHGTDTMAYSASALSFMLEDLEKPVIFTGSQLPIGVARTDGKENLISAIEIACAKDSEGRARVPEVCIFFDSALLRGNRATKYSSDEFKAFISPNYPALAEAGINIKYHGKFIELPQRWGKPLKVHKRLDTRATILRIYPGMDENVLKNTLEMPSLRGVLIETFGSGNAPSKDWFIKNIRNASERGLIIANVTQCMRGGVDMEVYATGMTLKSAGVANGHDSTTESAIAKLFFLMGQYNDNQKVKELFETNLRGEISN</sequence>
<feature type="binding site" evidence="5">
    <location>
        <begin position="90"/>
        <end position="91"/>
    </location>
    <ligand>
        <name>substrate</name>
    </ligand>
</feature>
<dbReference type="Pfam" id="PF17763">
    <property type="entry name" value="Asparaginase_C"/>
    <property type="match status" value="1"/>
</dbReference>
<dbReference type="InterPro" id="IPR040919">
    <property type="entry name" value="Asparaginase_C"/>
</dbReference>
<comment type="caution">
    <text evidence="10">The sequence shown here is derived from an EMBL/GenBank/DDBJ whole genome shotgun (WGS) entry which is preliminary data.</text>
</comment>
<dbReference type="SUPFAM" id="SSF53774">
    <property type="entry name" value="Glutaminase/Asparaginase"/>
    <property type="match status" value="1"/>
</dbReference>
<dbReference type="PIRSF" id="PIRSF500176">
    <property type="entry name" value="L_ASNase"/>
    <property type="match status" value="1"/>
</dbReference>
<evidence type="ECO:0000256" key="6">
    <source>
        <dbReference type="PROSITE-ProRule" id="PRU10099"/>
    </source>
</evidence>
<dbReference type="InterPro" id="IPR020827">
    <property type="entry name" value="Asparaginase/glutaminase_AS1"/>
</dbReference>
<dbReference type="Gene3D" id="3.40.50.1170">
    <property type="entry name" value="L-asparaginase, N-terminal domain"/>
    <property type="match status" value="1"/>
</dbReference>
<dbReference type="GO" id="GO:0004067">
    <property type="term" value="F:asparaginase activity"/>
    <property type="evidence" value="ECO:0007669"/>
    <property type="project" value="UniProtKB-UniRule"/>
</dbReference>
<dbReference type="Pfam" id="PF00710">
    <property type="entry name" value="Asparaginase"/>
    <property type="match status" value="1"/>
</dbReference>
<keyword evidence="3 10" id="KW-0378">Hydrolase</keyword>
<dbReference type="PANTHER" id="PTHR11707:SF28">
    <property type="entry name" value="60 KDA LYSOPHOSPHOLIPASE"/>
    <property type="match status" value="1"/>
</dbReference>
<dbReference type="Gene3D" id="3.40.50.40">
    <property type="match status" value="1"/>
</dbReference>
<dbReference type="Proteomes" id="UP000823597">
    <property type="component" value="Unassembled WGS sequence"/>
</dbReference>
<evidence type="ECO:0000256" key="7">
    <source>
        <dbReference type="PROSITE-ProRule" id="PRU10100"/>
    </source>
</evidence>
<dbReference type="NCBIfam" id="TIGR00519">
    <property type="entry name" value="asnASE_I"/>
    <property type="match status" value="1"/>
</dbReference>
<gene>
    <name evidence="10" type="ORF">IAB93_04825</name>
</gene>
<protein>
    <recommendedName>
        <fullName evidence="2">asparaginase</fullName>
        <ecNumber evidence="2">3.5.1.1</ecNumber>
    </recommendedName>
</protein>
<dbReference type="PIRSF" id="PIRSF001220">
    <property type="entry name" value="L-ASNase_gatD"/>
    <property type="match status" value="1"/>
</dbReference>
<feature type="binding site" evidence="5">
    <location>
        <position position="59"/>
    </location>
    <ligand>
        <name>substrate</name>
    </ligand>
</feature>
<dbReference type="PRINTS" id="PR00139">
    <property type="entry name" value="ASNGLNASE"/>
</dbReference>
<organism evidence="10 11">
    <name type="scientific">Candidatus Merdivivens pullistercoris</name>
    <dbReference type="NCBI Taxonomy" id="2840873"/>
    <lineage>
        <taxon>Bacteria</taxon>
        <taxon>Pseudomonadati</taxon>
        <taxon>Bacteroidota</taxon>
        <taxon>Bacteroidia</taxon>
        <taxon>Bacteroidales</taxon>
        <taxon>Muribaculaceae</taxon>
        <taxon>Muribaculaceae incertae sedis</taxon>
        <taxon>Candidatus Merdivivens</taxon>
    </lineage>
</organism>
<dbReference type="InterPro" id="IPR037152">
    <property type="entry name" value="L-asparaginase_N_sf"/>
</dbReference>
<dbReference type="CDD" id="cd08963">
    <property type="entry name" value="L-asparaginase_I"/>
    <property type="match status" value="1"/>
</dbReference>
<reference evidence="10" key="1">
    <citation type="submission" date="2020-10" db="EMBL/GenBank/DDBJ databases">
        <authorList>
            <person name="Gilroy R."/>
        </authorList>
    </citation>
    <scope>NUCLEOTIDE SEQUENCE</scope>
    <source>
        <strain evidence="10">10037</strain>
    </source>
</reference>
<dbReference type="EMBL" id="JADIME010000048">
    <property type="protein sequence ID" value="MBO8465304.1"/>
    <property type="molecule type" value="Genomic_DNA"/>
</dbReference>
<dbReference type="AlphaFoldDB" id="A0A9D9N9P5"/>
<evidence type="ECO:0000256" key="4">
    <source>
        <dbReference type="PIRSR" id="PIRSR001220-1"/>
    </source>
</evidence>
<dbReference type="InterPro" id="IPR006034">
    <property type="entry name" value="Asparaginase/glutaminase-like"/>
</dbReference>
<proteinExistence type="inferred from homology"/>
<dbReference type="PANTHER" id="PTHR11707">
    <property type="entry name" value="L-ASPARAGINASE"/>
    <property type="match status" value="1"/>
</dbReference>
<dbReference type="InterPro" id="IPR041725">
    <property type="entry name" value="L-asparaginase_I"/>
</dbReference>
<dbReference type="PROSITE" id="PS00144">
    <property type="entry name" value="ASN_GLN_ASE_1"/>
    <property type="match status" value="1"/>
</dbReference>
<evidence type="ECO:0000259" key="9">
    <source>
        <dbReference type="Pfam" id="PF17763"/>
    </source>
</evidence>
<dbReference type="EC" id="3.5.1.1" evidence="2"/>
<evidence type="ECO:0000256" key="2">
    <source>
        <dbReference type="ARBA" id="ARBA00012920"/>
    </source>
</evidence>
<evidence type="ECO:0000313" key="10">
    <source>
        <dbReference type="EMBL" id="MBO8465304.1"/>
    </source>
</evidence>
<evidence type="ECO:0000313" key="11">
    <source>
        <dbReference type="Proteomes" id="UP000823597"/>
    </source>
</evidence>
<dbReference type="PROSITE" id="PS51732">
    <property type="entry name" value="ASN_GLN_ASE_3"/>
    <property type="match status" value="1"/>
</dbReference>
<evidence type="ECO:0000256" key="3">
    <source>
        <dbReference type="ARBA" id="ARBA00022801"/>
    </source>
</evidence>
<dbReference type="PROSITE" id="PS00917">
    <property type="entry name" value="ASN_GLN_ASE_2"/>
    <property type="match status" value="1"/>
</dbReference>
<feature type="domain" description="L-asparaginase N-terminal" evidence="8">
    <location>
        <begin position="6"/>
        <end position="197"/>
    </location>
</feature>
<evidence type="ECO:0000256" key="5">
    <source>
        <dbReference type="PIRSR" id="PIRSR001220-2"/>
    </source>
</evidence>
<feature type="active site" evidence="6">
    <location>
        <position position="14"/>
    </location>
</feature>
<dbReference type="FunFam" id="3.40.50.1170:FF:000001">
    <property type="entry name" value="L-asparaginase 2"/>
    <property type="match status" value="1"/>
</dbReference>
<evidence type="ECO:0000259" key="8">
    <source>
        <dbReference type="Pfam" id="PF00710"/>
    </source>
</evidence>
<dbReference type="InterPro" id="IPR006033">
    <property type="entry name" value="AsnA_fam"/>
</dbReference>
<evidence type="ECO:0000256" key="1">
    <source>
        <dbReference type="ARBA" id="ARBA00010518"/>
    </source>
</evidence>
<accession>A0A9D9N9P5</accession>
<dbReference type="InterPro" id="IPR027473">
    <property type="entry name" value="L-asparaginase_C"/>
</dbReference>
<name>A0A9D9N9P5_9BACT</name>